<dbReference type="EMBL" id="QKKF02032163">
    <property type="protein sequence ID" value="RZF34272.1"/>
    <property type="molecule type" value="Genomic_DNA"/>
</dbReference>
<evidence type="ECO:0000256" key="1">
    <source>
        <dbReference type="SAM" id="MobiDB-lite"/>
    </source>
</evidence>
<dbReference type="OrthoDB" id="8879391at2759"/>
<dbReference type="InParanoid" id="A0A482WM24"/>
<gene>
    <name evidence="2" type="ORF">LSTR_LSTR010246</name>
</gene>
<proteinExistence type="predicted"/>
<organism evidence="2 3">
    <name type="scientific">Laodelphax striatellus</name>
    <name type="common">Small brown planthopper</name>
    <name type="synonym">Delphax striatella</name>
    <dbReference type="NCBI Taxonomy" id="195883"/>
    <lineage>
        <taxon>Eukaryota</taxon>
        <taxon>Metazoa</taxon>
        <taxon>Ecdysozoa</taxon>
        <taxon>Arthropoda</taxon>
        <taxon>Hexapoda</taxon>
        <taxon>Insecta</taxon>
        <taxon>Pterygota</taxon>
        <taxon>Neoptera</taxon>
        <taxon>Paraneoptera</taxon>
        <taxon>Hemiptera</taxon>
        <taxon>Auchenorrhyncha</taxon>
        <taxon>Fulgoroidea</taxon>
        <taxon>Delphacidae</taxon>
        <taxon>Criomorphinae</taxon>
        <taxon>Laodelphax</taxon>
    </lineage>
</organism>
<name>A0A482WM24_LAOST</name>
<evidence type="ECO:0000313" key="2">
    <source>
        <dbReference type="EMBL" id="RZF34272.1"/>
    </source>
</evidence>
<dbReference type="AlphaFoldDB" id="A0A482WM24"/>
<dbReference type="STRING" id="195883.A0A482WM24"/>
<protein>
    <submittedName>
        <fullName evidence="2">Uncharacterized protein</fullName>
    </submittedName>
</protein>
<sequence>MIALQAGENGAGLSAMKQDGEFMQMEESQQLLSAPCLNKGEISPRSQLSVTILDIANTPDTEVADTPTQRRESNNSVSDNYAQNRLDPRTLLQERTWESRYLGKDHRRAGATFQGQVYNFLERPTGWKCFVYHCTVRNVTDNELMRLTRHMTLATAAVSRHFRRRDMKIELLVEGVSQSIASRRRKSCKQQHNNIAVIDLLNRFTLHGGQVADGLSTIKSPKHAL</sequence>
<evidence type="ECO:0000313" key="3">
    <source>
        <dbReference type="Proteomes" id="UP000291343"/>
    </source>
</evidence>
<keyword evidence="3" id="KW-1185">Reference proteome</keyword>
<feature type="region of interest" description="Disordered" evidence="1">
    <location>
        <begin position="59"/>
        <end position="81"/>
    </location>
</feature>
<reference evidence="2 3" key="1">
    <citation type="journal article" date="2017" name="Gigascience">
        <title>Genome sequence of the small brown planthopper, Laodelphax striatellus.</title>
        <authorList>
            <person name="Zhu J."/>
            <person name="Jiang F."/>
            <person name="Wang X."/>
            <person name="Yang P."/>
            <person name="Bao Y."/>
            <person name="Zhao W."/>
            <person name="Wang W."/>
            <person name="Lu H."/>
            <person name="Wang Q."/>
            <person name="Cui N."/>
            <person name="Li J."/>
            <person name="Chen X."/>
            <person name="Luo L."/>
            <person name="Yu J."/>
            <person name="Kang L."/>
            <person name="Cui F."/>
        </authorList>
    </citation>
    <scope>NUCLEOTIDE SEQUENCE [LARGE SCALE GENOMIC DNA]</scope>
    <source>
        <strain evidence="2">Lst14</strain>
    </source>
</reference>
<dbReference type="Proteomes" id="UP000291343">
    <property type="component" value="Unassembled WGS sequence"/>
</dbReference>
<accession>A0A482WM24</accession>
<comment type="caution">
    <text evidence="2">The sequence shown here is derived from an EMBL/GenBank/DDBJ whole genome shotgun (WGS) entry which is preliminary data.</text>
</comment>